<evidence type="ECO:0000256" key="12">
    <source>
        <dbReference type="ARBA" id="ARBA00025727"/>
    </source>
</evidence>
<dbReference type="EC" id="3.2.1.14" evidence="3"/>
<organism evidence="16 17">
    <name type="scientific">Aspergillus nanangensis</name>
    <dbReference type="NCBI Taxonomy" id="2582783"/>
    <lineage>
        <taxon>Eukaryota</taxon>
        <taxon>Fungi</taxon>
        <taxon>Dikarya</taxon>
        <taxon>Ascomycota</taxon>
        <taxon>Pezizomycotina</taxon>
        <taxon>Eurotiomycetes</taxon>
        <taxon>Eurotiomycetidae</taxon>
        <taxon>Eurotiales</taxon>
        <taxon>Aspergillaceae</taxon>
        <taxon>Aspergillus</taxon>
        <taxon>Aspergillus subgen. Circumdati</taxon>
    </lineage>
</organism>
<dbReference type="PANTHER" id="PTHR45708:SF49">
    <property type="entry name" value="ENDOCHITINASE"/>
    <property type="match status" value="1"/>
</dbReference>
<evidence type="ECO:0000256" key="2">
    <source>
        <dbReference type="ARBA" id="ARBA00004191"/>
    </source>
</evidence>
<dbReference type="EMBL" id="VCAU01000186">
    <property type="protein sequence ID" value="KAF9883098.1"/>
    <property type="molecule type" value="Genomic_DNA"/>
</dbReference>
<evidence type="ECO:0000256" key="9">
    <source>
        <dbReference type="ARBA" id="ARBA00023295"/>
    </source>
</evidence>
<comment type="caution">
    <text evidence="16">The sequence shown here is derived from an EMBL/GenBank/DDBJ whole genome shotgun (WGS) entry which is preliminary data.</text>
</comment>
<feature type="domain" description="GH18" evidence="15">
    <location>
        <begin position="28"/>
        <end position="346"/>
    </location>
</feature>
<evidence type="ECO:0000256" key="13">
    <source>
        <dbReference type="RuleBase" id="RU000489"/>
    </source>
</evidence>
<dbReference type="PANTHER" id="PTHR45708">
    <property type="entry name" value="ENDOCHITINASE"/>
    <property type="match status" value="1"/>
</dbReference>
<comment type="catalytic activity">
    <reaction evidence="1">
        <text>Random endo-hydrolysis of N-acetyl-beta-D-glucosaminide (1-&gt;4)-beta-linkages in chitin and chitodextrins.</text>
        <dbReference type="EC" id="3.2.1.14"/>
    </reaction>
</comment>
<dbReference type="CDD" id="cd22189">
    <property type="entry name" value="PGAP4-like_fungal"/>
    <property type="match status" value="1"/>
</dbReference>
<dbReference type="GO" id="GO:0006032">
    <property type="term" value="P:chitin catabolic process"/>
    <property type="evidence" value="ECO:0007669"/>
    <property type="project" value="UniProtKB-KW"/>
</dbReference>
<evidence type="ECO:0000256" key="3">
    <source>
        <dbReference type="ARBA" id="ARBA00012729"/>
    </source>
</evidence>
<dbReference type="SUPFAM" id="SSF51445">
    <property type="entry name" value="(Trans)glycosidases"/>
    <property type="match status" value="1"/>
</dbReference>
<protein>
    <recommendedName>
        <fullName evidence="3">chitinase</fullName>
        <ecNumber evidence="3">3.2.1.14</ecNumber>
    </recommendedName>
</protein>
<accession>A0AAD4CC24</accession>
<evidence type="ECO:0000256" key="1">
    <source>
        <dbReference type="ARBA" id="ARBA00000822"/>
    </source>
</evidence>
<keyword evidence="6 13" id="KW-0378">Hydrolase</keyword>
<name>A0AAD4CC24_ASPNN</name>
<dbReference type="InterPro" id="IPR001223">
    <property type="entry name" value="Glyco_hydro18_cat"/>
</dbReference>
<comment type="function">
    <text evidence="11">GPI-anchored chitinase involved in the degradation of chitin, a component of the cell walls of fungi and exoskeletal elements of some animals (including worms and arthropods). Required to reshape the cell wall at the sites where cell wall remodeling and/or cell wall maturation actively take place such as sites of conidia formation.</text>
</comment>
<keyword evidence="14" id="KW-0732">Signal</keyword>
<keyword evidence="17" id="KW-1185">Reference proteome</keyword>
<evidence type="ECO:0000256" key="4">
    <source>
        <dbReference type="ARBA" id="ARBA00022512"/>
    </source>
</evidence>
<keyword evidence="4" id="KW-0964">Secreted</keyword>
<dbReference type="GO" id="GO:0008061">
    <property type="term" value="F:chitin binding"/>
    <property type="evidence" value="ECO:0007669"/>
    <property type="project" value="UniProtKB-KW"/>
</dbReference>
<keyword evidence="5" id="KW-0147">Chitin-binding</keyword>
<evidence type="ECO:0000256" key="6">
    <source>
        <dbReference type="ARBA" id="ARBA00022801"/>
    </source>
</evidence>
<evidence type="ECO:0000313" key="17">
    <source>
        <dbReference type="Proteomes" id="UP001194746"/>
    </source>
</evidence>
<dbReference type="Proteomes" id="UP001194746">
    <property type="component" value="Unassembled WGS sequence"/>
</dbReference>
<dbReference type="PROSITE" id="PS01095">
    <property type="entry name" value="GH18_1"/>
    <property type="match status" value="1"/>
</dbReference>
<evidence type="ECO:0000256" key="14">
    <source>
        <dbReference type="SAM" id="SignalP"/>
    </source>
</evidence>
<keyword evidence="4" id="KW-0134">Cell wall</keyword>
<dbReference type="CDD" id="cd02877">
    <property type="entry name" value="GH18_hevamine_XipI_class_III"/>
    <property type="match status" value="1"/>
</dbReference>
<dbReference type="AlphaFoldDB" id="A0AAD4CC24"/>
<evidence type="ECO:0000313" key="16">
    <source>
        <dbReference type="EMBL" id="KAF9883098.1"/>
    </source>
</evidence>
<reference evidence="16" key="1">
    <citation type="journal article" date="2019" name="Beilstein J. Org. Chem.">
        <title>Nanangenines: drimane sesquiterpenoids as the dominant metabolite cohort of a novel Australian fungus, Aspergillus nanangensis.</title>
        <authorList>
            <person name="Lacey H.J."/>
            <person name="Gilchrist C.L.M."/>
            <person name="Crombie A."/>
            <person name="Kalaitzis J.A."/>
            <person name="Vuong D."/>
            <person name="Rutledge P.J."/>
            <person name="Turner P."/>
            <person name="Pitt J.I."/>
            <person name="Lacey E."/>
            <person name="Chooi Y.H."/>
            <person name="Piggott A.M."/>
        </authorList>
    </citation>
    <scope>NUCLEOTIDE SEQUENCE</scope>
    <source>
        <strain evidence="16">MST-FP2251</strain>
    </source>
</reference>
<evidence type="ECO:0000256" key="8">
    <source>
        <dbReference type="ARBA" id="ARBA00023277"/>
    </source>
</evidence>
<keyword evidence="8" id="KW-0119">Carbohydrate metabolism</keyword>
<dbReference type="InterPro" id="IPR001579">
    <property type="entry name" value="Glyco_hydro_18_chit_AS"/>
</dbReference>
<feature type="chain" id="PRO_5042017299" description="chitinase" evidence="14">
    <location>
        <begin position="21"/>
        <end position="628"/>
    </location>
</feature>
<comment type="subcellular location">
    <subcellularLocation>
        <location evidence="2">Secreted</location>
        <location evidence="2">Cell wall</location>
    </subcellularLocation>
</comment>
<evidence type="ECO:0000256" key="5">
    <source>
        <dbReference type="ARBA" id="ARBA00022669"/>
    </source>
</evidence>
<evidence type="ECO:0000256" key="10">
    <source>
        <dbReference type="ARBA" id="ARBA00023326"/>
    </source>
</evidence>
<evidence type="ECO:0000256" key="7">
    <source>
        <dbReference type="ARBA" id="ARBA00023024"/>
    </source>
</evidence>
<keyword evidence="7" id="KW-0146">Chitin degradation</keyword>
<dbReference type="GO" id="GO:0005576">
    <property type="term" value="C:extracellular region"/>
    <property type="evidence" value="ECO:0007669"/>
    <property type="project" value="TreeGrafter"/>
</dbReference>
<dbReference type="InterPro" id="IPR017853">
    <property type="entry name" value="GH"/>
</dbReference>
<dbReference type="PROSITE" id="PS51910">
    <property type="entry name" value="GH18_2"/>
    <property type="match status" value="1"/>
</dbReference>
<evidence type="ECO:0000256" key="11">
    <source>
        <dbReference type="ARBA" id="ARBA00024658"/>
    </source>
</evidence>
<dbReference type="GO" id="GO:0008843">
    <property type="term" value="F:endochitinase activity"/>
    <property type="evidence" value="ECO:0007669"/>
    <property type="project" value="UniProtKB-EC"/>
</dbReference>
<dbReference type="Gene3D" id="3.20.20.80">
    <property type="entry name" value="Glycosidases"/>
    <property type="match status" value="1"/>
</dbReference>
<dbReference type="InterPro" id="IPR045321">
    <property type="entry name" value="Cts1-like"/>
</dbReference>
<keyword evidence="9 13" id="KW-0326">Glycosidase</keyword>
<keyword evidence="10" id="KW-0624">Polysaccharide degradation</keyword>
<sequence length="628" mass="69697">MLSSKTWWLVKLFLTLIVQAKLDLSSQKNIAIYWGQNSYAHLRGEFAQQDLAYYCQQEEISVIQIAFLTGFKGPGGGPTMDLSSAGSKCTTFSGTSLLSCPQIAKDIKICQSLGKTILLSIGGEVYSEGGFGSEADAVAAAKLIWQTFGPETNSSVDRPFGDAVIDGFDIDIESTASNLPKFAKHLRSYYALDTTKTYYLTAAPQCPYPDAAQGPMLDGFVSFDAIWVQFYNNYCGLQSYVPGSHTQENFNFHVWDQWAKNISLNKDVKVFLGIPGNSGAAGSGYVSVSDLSGIIEYVKGFSSFGGVMIWDASQAYANSGLTLEINSTLMDGSSFSVAGAKSLKATKTEIFPNTDPLKHPAFAEKWADTLPDRLLTYSRDHPEFTKLQAWERDGYYQKKSVNDYKHLMGACYGTGAKYIAMIEDDTLAVKGWLGPTLQALNAVEERTPDREWMYLRLFYTESLLGWNSEEWPQYLFWSFVVWASSTATMIAAKKWLKTPNLLASSIVWTVSCILVPATISIHFILGRQTMWPIPSGVHEMNRYGCCSQGLIFPHFIIPRVLDLANPVEDSFVDMMLENIADSEGLSRFVVVPSIFQHIGWTSSKGYGFDSSARSLWNFRFEKYPPSGI</sequence>
<comment type="similarity">
    <text evidence="12">Belongs to the glycosyl hydrolase 18 family. Chitinase class III subfamily.</text>
</comment>
<dbReference type="FunFam" id="3.20.20.80:FF:000145">
    <property type="entry name" value="Class III chitinase, putative"/>
    <property type="match status" value="1"/>
</dbReference>
<evidence type="ECO:0000259" key="15">
    <source>
        <dbReference type="PROSITE" id="PS51910"/>
    </source>
</evidence>
<dbReference type="Pfam" id="PF00704">
    <property type="entry name" value="Glyco_hydro_18"/>
    <property type="match status" value="1"/>
</dbReference>
<feature type="signal peptide" evidence="14">
    <location>
        <begin position="1"/>
        <end position="20"/>
    </location>
</feature>
<gene>
    <name evidence="16" type="ORF">FE257_004106</name>
</gene>
<dbReference type="InterPro" id="IPR050542">
    <property type="entry name" value="Glycosyl_Hydrlase18_Chitinase"/>
</dbReference>
<dbReference type="GO" id="GO:0000272">
    <property type="term" value="P:polysaccharide catabolic process"/>
    <property type="evidence" value="ECO:0007669"/>
    <property type="project" value="UniProtKB-KW"/>
</dbReference>
<reference evidence="16" key="2">
    <citation type="submission" date="2020-02" db="EMBL/GenBank/DDBJ databases">
        <authorList>
            <person name="Gilchrist C.L.M."/>
            <person name="Chooi Y.-H."/>
        </authorList>
    </citation>
    <scope>NUCLEOTIDE SEQUENCE</scope>
    <source>
        <strain evidence="16">MST-FP2251</strain>
    </source>
</reference>
<proteinExistence type="inferred from homology"/>